<keyword evidence="5" id="KW-0202">Cytokine</keyword>
<evidence type="ECO:0000313" key="19">
    <source>
        <dbReference type="EMBL" id="QEU52703.1"/>
    </source>
</evidence>
<dbReference type="SMART" id="SM00207">
    <property type="entry name" value="TNF"/>
    <property type="match status" value="1"/>
</dbReference>
<keyword evidence="8" id="KW-0735">Signal-anchor</keyword>
<evidence type="ECO:0000256" key="11">
    <source>
        <dbReference type="ARBA" id="ARBA00023157"/>
    </source>
</evidence>
<evidence type="ECO:0000256" key="12">
    <source>
        <dbReference type="ARBA" id="ARBA00029751"/>
    </source>
</evidence>
<proteinExistence type="evidence at transcript level"/>
<keyword evidence="9 17" id="KW-1133">Transmembrane helix</keyword>
<evidence type="ECO:0000256" key="14">
    <source>
        <dbReference type="ARBA" id="ARBA00033263"/>
    </source>
</evidence>
<dbReference type="PRINTS" id="PR01236">
    <property type="entry name" value="TNFBETA"/>
</dbReference>
<evidence type="ECO:0000256" key="8">
    <source>
        <dbReference type="ARBA" id="ARBA00022968"/>
    </source>
</evidence>
<evidence type="ECO:0000256" key="16">
    <source>
        <dbReference type="ARBA" id="ARBA00046860"/>
    </source>
</evidence>
<feature type="domain" description="THD" evidence="18">
    <location>
        <begin position="96"/>
        <end position="253"/>
    </location>
</feature>
<reference evidence="19" key="1">
    <citation type="submission" date="2019-03" db="EMBL/GenBank/DDBJ databases">
        <title>The hepcidin gene of mandarin fish (Siniperca chuatsi) regulates iron balance and inflammatory response.</title>
        <authorList>
            <person name="Shen Y."/>
            <person name="Chen X."/>
            <person name="Zhao J."/>
        </authorList>
    </citation>
    <scope>NUCLEOTIDE SEQUENCE</scope>
</reference>
<dbReference type="InterPro" id="IPR002960">
    <property type="entry name" value="TNF_beta"/>
</dbReference>
<keyword evidence="6 17" id="KW-0812">Transmembrane</keyword>
<evidence type="ECO:0000256" key="9">
    <source>
        <dbReference type="ARBA" id="ARBA00022989"/>
    </source>
</evidence>
<dbReference type="OrthoDB" id="9940698at2759"/>
<gene>
    <name evidence="19" type="primary">TNF-alpha</name>
</gene>
<comment type="subunit">
    <text evidence="16">Homotrimer, and heterotrimer of either two LTB and one LTA subunits or (less prevalent) two LTA and one LTB subunits. Interacts with TNFRSF14.</text>
</comment>
<dbReference type="SMR" id="A0A5J6E358"/>
<comment type="similarity">
    <text evidence="2">Belongs to the tumor necrosis factor family.</text>
</comment>
<evidence type="ECO:0000256" key="4">
    <source>
        <dbReference type="ARBA" id="ARBA00018403"/>
    </source>
</evidence>
<organism evidence="19">
    <name type="scientific">Siniperca chuatsi</name>
    <name type="common">Mandarin fish</name>
    <dbReference type="NCBI Taxonomy" id="119488"/>
    <lineage>
        <taxon>Eukaryota</taxon>
        <taxon>Metazoa</taxon>
        <taxon>Chordata</taxon>
        <taxon>Craniata</taxon>
        <taxon>Vertebrata</taxon>
        <taxon>Euteleostomi</taxon>
        <taxon>Actinopterygii</taxon>
        <taxon>Neopterygii</taxon>
        <taxon>Teleostei</taxon>
        <taxon>Neoteleostei</taxon>
        <taxon>Acanthomorphata</taxon>
        <taxon>Eupercaria</taxon>
        <taxon>Centrarchiformes</taxon>
        <taxon>Centrarchoidei</taxon>
        <taxon>Sinipercidae</taxon>
        <taxon>Siniperca</taxon>
    </lineage>
</organism>
<dbReference type="InterPro" id="IPR008983">
    <property type="entry name" value="Tumour_necrosis_fac-like_dom"/>
</dbReference>
<dbReference type="SUPFAM" id="SSF49842">
    <property type="entry name" value="TNF-like"/>
    <property type="match status" value="1"/>
</dbReference>
<keyword evidence="7" id="KW-0732">Signal</keyword>
<comment type="function">
    <text evidence="15">Cytokine that in its homotrimeric form binds to TNFRSF1A/TNFR1, TNFRSF1B/TNFBR and TNFRSF14/HVEM. In its heterotrimeric form with LTB binds to TNFRSF3/LTBR. Lymphotoxin is produced by lymphocytes and is cytotoxic for a wide range of tumor cells in vitro and in vivo.</text>
</comment>
<sequence length="253" mass="28208">MVAYTTALGDVEMDLEARPVVLVEKKSCTGQIWKVSTLILVVALCLGGFLLFAWCWNGRTEIMTQSGQTEALIKEDTTEKTDHHYTLRRISSKAKAAIHLEGNYDDSKSVKDQLEWRNGQGQAFAQGGFQLVNNQIVIPQTGLYFIYSQASFRVSCSDADEEGAGKHLTPLSHRIWRYSDSIGNRASLMSAVRSACQDTAQEDSYRAGHGWYNAIYLGAVFQLNKGDRLWTETNQPSELETDEGKTFFGAFAL</sequence>
<dbReference type="GO" id="GO:0016020">
    <property type="term" value="C:membrane"/>
    <property type="evidence" value="ECO:0007669"/>
    <property type="project" value="UniProtKB-SubCell"/>
</dbReference>
<evidence type="ECO:0000256" key="2">
    <source>
        <dbReference type="ARBA" id="ARBA00008670"/>
    </source>
</evidence>
<dbReference type="Pfam" id="PF00229">
    <property type="entry name" value="TNF"/>
    <property type="match status" value="1"/>
</dbReference>
<dbReference type="InterPro" id="IPR006053">
    <property type="entry name" value="TNF"/>
</dbReference>
<dbReference type="GO" id="GO:0005164">
    <property type="term" value="F:tumor necrosis factor receptor binding"/>
    <property type="evidence" value="ECO:0007669"/>
    <property type="project" value="InterPro"/>
</dbReference>
<evidence type="ECO:0000256" key="6">
    <source>
        <dbReference type="ARBA" id="ARBA00022692"/>
    </source>
</evidence>
<dbReference type="InterPro" id="IPR006052">
    <property type="entry name" value="TNF_dom"/>
</dbReference>
<evidence type="ECO:0000256" key="5">
    <source>
        <dbReference type="ARBA" id="ARBA00022514"/>
    </source>
</evidence>
<dbReference type="PANTHER" id="PTHR11471">
    <property type="entry name" value="TUMOR NECROSIS FACTOR FAMILY MEMBER"/>
    <property type="match status" value="1"/>
</dbReference>
<dbReference type="EMBL" id="MK605399">
    <property type="protein sequence ID" value="QEU52703.1"/>
    <property type="molecule type" value="mRNA"/>
</dbReference>
<dbReference type="AlphaFoldDB" id="A0A5J6E358"/>
<evidence type="ECO:0000256" key="10">
    <source>
        <dbReference type="ARBA" id="ARBA00023136"/>
    </source>
</evidence>
<evidence type="ECO:0000256" key="3">
    <source>
        <dbReference type="ARBA" id="ARBA00013893"/>
    </source>
</evidence>
<comment type="subcellular location">
    <subcellularLocation>
        <location evidence="1">Membrane</location>
        <topology evidence="1">Single-pass type II membrane protein</topology>
    </subcellularLocation>
</comment>
<evidence type="ECO:0000256" key="1">
    <source>
        <dbReference type="ARBA" id="ARBA00004606"/>
    </source>
</evidence>
<evidence type="ECO:0000256" key="17">
    <source>
        <dbReference type="SAM" id="Phobius"/>
    </source>
</evidence>
<dbReference type="GO" id="GO:0005615">
    <property type="term" value="C:extracellular space"/>
    <property type="evidence" value="ECO:0007669"/>
    <property type="project" value="UniProtKB-KW"/>
</dbReference>
<dbReference type="CDD" id="cd00184">
    <property type="entry name" value="TNF"/>
    <property type="match status" value="1"/>
</dbReference>
<keyword evidence="10 17" id="KW-0472">Membrane</keyword>
<dbReference type="GO" id="GO:0005125">
    <property type="term" value="F:cytokine activity"/>
    <property type="evidence" value="ECO:0007669"/>
    <property type="project" value="UniProtKB-KW"/>
</dbReference>
<evidence type="ECO:0000256" key="13">
    <source>
        <dbReference type="ARBA" id="ARBA00033253"/>
    </source>
</evidence>
<keyword evidence="11" id="KW-1015">Disulfide bond</keyword>
<dbReference type="Gene3D" id="2.60.120.40">
    <property type="match status" value="1"/>
</dbReference>
<protein>
    <recommendedName>
        <fullName evidence="4">Lymphotoxin-alpha</fullName>
    </recommendedName>
    <alternativeName>
        <fullName evidence="12">TNF-alpha</fullName>
    </alternativeName>
    <alternativeName>
        <fullName evidence="13">TNF-beta</fullName>
    </alternativeName>
    <alternativeName>
        <fullName evidence="3">Tumor necrosis factor</fullName>
    </alternativeName>
    <alternativeName>
        <fullName evidence="14">Tumor necrosis factor ligand superfamily member 1</fullName>
    </alternativeName>
</protein>
<dbReference type="GO" id="GO:0006955">
    <property type="term" value="P:immune response"/>
    <property type="evidence" value="ECO:0007669"/>
    <property type="project" value="InterPro"/>
</dbReference>
<name>A0A5J6E358_SINCH</name>
<evidence type="ECO:0000256" key="15">
    <source>
        <dbReference type="ARBA" id="ARBA00046146"/>
    </source>
</evidence>
<evidence type="ECO:0000256" key="7">
    <source>
        <dbReference type="ARBA" id="ARBA00022729"/>
    </source>
</evidence>
<dbReference type="PANTHER" id="PTHR11471:SF23">
    <property type="entry name" value="TUMOR NECROSIS FACTOR"/>
    <property type="match status" value="1"/>
</dbReference>
<dbReference type="PRINTS" id="PR01234">
    <property type="entry name" value="TNECROSISFCT"/>
</dbReference>
<evidence type="ECO:0000259" key="18">
    <source>
        <dbReference type="PROSITE" id="PS50049"/>
    </source>
</evidence>
<dbReference type="PROSITE" id="PS50049">
    <property type="entry name" value="THD_2"/>
    <property type="match status" value="1"/>
</dbReference>
<accession>A0A5J6E358</accession>
<feature type="transmembrane region" description="Helical" evidence="17">
    <location>
        <begin position="32"/>
        <end position="56"/>
    </location>
</feature>